<name>A0ACC0B9I1_CATRO</name>
<comment type="caution">
    <text evidence="1">The sequence shown here is derived from an EMBL/GenBank/DDBJ whole genome shotgun (WGS) entry which is preliminary data.</text>
</comment>
<protein>
    <submittedName>
        <fullName evidence="1">Uncharacterized protein</fullName>
    </submittedName>
</protein>
<keyword evidence="2" id="KW-1185">Reference proteome</keyword>
<evidence type="ECO:0000313" key="2">
    <source>
        <dbReference type="Proteomes" id="UP001060085"/>
    </source>
</evidence>
<dbReference type="EMBL" id="CM044704">
    <property type="protein sequence ID" value="KAI5669203.1"/>
    <property type="molecule type" value="Genomic_DNA"/>
</dbReference>
<sequence>MATSNKYGMNSQTMNKLGNAVARKIPFPVSITLIQLSSEKRDTRELLSSGWIPRSVRKNTNFRARGRGRGNGGNWNGRGCENGVNKEGGSGGGATYAAFVFTKQQQQSQAVATSFFAGSFSSRNQSSGGWNGGNNGWVGPIETRSLWNNAPIPSTTPFLGGTMSRTSR</sequence>
<gene>
    <name evidence="1" type="ORF">M9H77_19056</name>
</gene>
<evidence type="ECO:0000313" key="1">
    <source>
        <dbReference type="EMBL" id="KAI5669203.1"/>
    </source>
</evidence>
<proteinExistence type="predicted"/>
<dbReference type="Proteomes" id="UP001060085">
    <property type="component" value="Linkage Group LG04"/>
</dbReference>
<reference evidence="2" key="1">
    <citation type="journal article" date="2023" name="Nat. Plants">
        <title>Single-cell RNA sequencing provides a high-resolution roadmap for understanding the multicellular compartmentation of specialized metabolism.</title>
        <authorList>
            <person name="Sun S."/>
            <person name="Shen X."/>
            <person name="Li Y."/>
            <person name="Li Y."/>
            <person name="Wang S."/>
            <person name="Li R."/>
            <person name="Zhang H."/>
            <person name="Shen G."/>
            <person name="Guo B."/>
            <person name="Wei J."/>
            <person name="Xu J."/>
            <person name="St-Pierre B."/>
            <person name="Chen S."/>
            <person name="Sun C."/>
        </authorList>
    </citation>
    <scope>NUCLEOTIDE SEQUENCE [LARGE SCALE GENOMIC DNA]</scope>
</reference>
<accession>A0ACC0B9I1</accession>
<organism evidence="1 2">
    <name type="scientific">Catharanthus roseus</name>
    <name type="common">Madagascar periwinkle</name>
    <name type="synonym">Vinca rosea</name>
    <dbReference type="NCBI Taxonomy" id="4058"/>
    <lineage>
        <taxon>Eukaryota</taxon>
        <taxon>Viridiplantae</taxon>
        <taxon>Streptophyta</taxon>
        <taxon>Embryophyta</taxon>
        <taxon>Tracheophyta</taxon>
        <taxon>Spermatophyta</taxon>
        <taxon>Magnoliopsida</taxon>
        <taxon>eudicotyledons</taxon>
        <taxon>Gunneridae</taxon>
        <taxon>Pentapetalae</taxon>
        <taxon>asterids</taxon>
        <taxon>lamiids</taxon>
        <taxon>Gentianales</taxon>
        <taxon>Apocynaceae</taxon>
        <taxon>Rauvolfioideae</taxon>
        <taxon>Vinceae</taxon>
        <taxon>Catharanthinae</taxon>
        <taxon>Catharanthus</taxon>
    </lineage>
</organism>